<dbReference type="EMBL" id="MCAS01000001">
    <property type="protein sequence ID" value="RKF51040.1"/>
    <property type="molecule type" value="Genomic_DNA"/>
</dbReference>
<dbReference type="InterPro" id="IPR054765">
    <property type="entry name" value="SLBB_dom"/>
</dbReference>
<evidence type="ECO:0000259" key="16">
    <source>
        <dbReference type="Pfam" id="PF02563"/>
    </source>
</evidence>
<keyword evidence="12" id="KW-0564">Palmitate</keyword>
<accession>A0A420H0Q9</accession>
<evidence type="ECO:0000256" key="12">
    <source>
        <dbReference type="ARBA" id="ARBA00023139"/>
    </source>
</evidence>
<dbReference type="InterPro" id="IPR003715">
    <property type="entry name" value="Poly_export_N"/>
</dbReference>
<evidence type="ECO:0000256" key="10">
    <source>
        <dbReference type="ARBA" id="ARBA00023114"/>
    </source>
</evidence>
<evidence type="ECO:0000256" key="9">
    <source>
        <dbReference type="ARBA" id="ARBA00023065"/>
    </source>
</evidence>
<dbReference type="GO" id="GO:0046930">
    <property type="term" value="C:pore complex"/>
    <property type="evidence" value="ECO:0007669"/>
    <property type="project" value="UniProtKB-KW"/>
</dbReference>
<evidence type="ECO:0000256" key="11">
    <source>
        <dbReference type="ARBA" id="ARBA00023136"/>
    </source>
</evidence>
<evidence type="ECO:0000259" key="17">
    <source>
        <dbReference type="Pfam" id="PF22461"/>
    </source>
</evidence>
<comment type="similarity">
    <text evidence="2">Belongs to the BexD/CtrA/VexA family.</text>
</comment>
<feature type="domain" description="SLBB" evidence="17">
    <location>
        <begin position="279"/>
        <end position="361"/>
    </location>
</feature>
<proteinExistence type="inferred from homology"/>
<evidence type="ECO:0000256" key="13">
    <source>
        <dbReference type="ARBA" id="ARBA00023237"/>
    </source>
</evidence>
<evidence type="ECO:0000313" key="19">
    <source>
        <dbReference type="Proteomes" id="UP000283709"/>
    </source>
</evidence>
<protein>
    <submittedName>
        <fullName evidence="18">Sugar ABC transporter substrate-binding protein</fullName>
    </submittedName>
</protein>
<evidence type="ECO:0000256" key="15">
    <source>
        <dbReference type="SAM" id="Phobius"/>
    </source>
</evidence>
<name>A0A420H0Q9_9BURK</name>
<evidence type="ECO:0000256" key="4">
    <source>
        <dbReference type="ARBA" id="ARBA00022452"/>
    </source>
</evidence>
<organism evidence="18 19">
    <name type="scientific">Paraburkholderia fungorum</name>
    <dbReference type="NCBI Taxonomy" id="134537"/>
    <lineage>
        <taxon>Bacteria</taxon>
        <taxon>Pseudomonadati</taxon>
        <taxon>Pseudomonadota</taxon>
        <taxon>Betaproteobacteria</taxon>
        <taxon>Burkholderiales</taxon>
        <taxon>Burkholderiaceae</taxon>
        <taxon>Paraburkholderia</taxon>
    </lineage>
</organism>
<keyword evidence="6 15" id="KW-0812">Transmembrane</keyword>
<comment type="caution">
    <text evidence="18">The sequence shown here is derived from an EMBL/GenBank/DDBJ whole genome shotgun (WGS) entry which is preliminary data.</text>
</comment>
<sequence>MIRLQQTGSGAWRRSPAIRGVGLRIATLSMCAVLCACTVAPGMRMRQPANLPLESGSTPQEDTQLNVPITDINLGLIARMREDARTSQQDWRGLMTVPAAYSVGPGDVLQITVWDHPELAAALGPQTQTGTRTADAPAGFVVDQDGTLQFPYVGRVHVAGLQTEAIQALLQKTLGKTFQAPQLTVRIASFRAKQVFIEGEVHTPGTQPINDIPMTLYDAISRAGGLAPTADQSRIALVRNGVRHEINLSAMAEHGQSPSRIVLQNGDLLRIPARDDFGVFVMGEVNKPVTALPMRSGKLTLSDALSQAGSLSSTSADAAQLYVIRGNESAAPHVFHLDASSPVAMVLANQFDLQPKDIVYVDGNGLVRFSRVLSLLLPAINAGLTAAIVTK</sequence>
<keyword evidence="13" id="KW-0998">Cell outer membrane</keyword>
<keyword evidence="14" id="KW-0449">Lipoprotein</keyword>
<evidence type="ECO:0000313" key="18">
    <source>
        <dbReference type="EMBL" id="RKF51040.1"/>
    </source>
</evidence>
<dbReference type="GO" id="GO:0009279">
    <property type="term" value="C:cell outer membrane"/>
    <property type="evidence" value="ECO:0007669"/>
    <property type="project" value="UniProtKB-SubCell"/>
</dbReference>
<keyword evidence="4" id="KW-1134">Transmembrane beta strand</keyword>
<dbReference type="InterPro" id="IPR049712">
    <property type="entry name" value="Poly_export"/>
</dbReference>
<evidence type="ECO:0000256" key="2">
    <source>
        <dbReference type="ARBA" id="ARBA00009450"/>
    </source>
</evidence>
<dbReference type="PANTHER" id="PTHR33619">
    <property type="entry name" value="POLYSACCHARIDE EXPORT PROTEIN GFCE-RELATED"/>
    <property type="match status" value="1"/>
</dbReference>
<dbReference type="GO" id="GO:0015288">
    <property type="term" value="F:porin activity"/>
    <property type="evidence" value="ECO:0007669"/>
    <property type="project" value="UniProtKB-KW"/>
</dbReference>
<dbReference type="Pfam" id="PF22461">
    <property type="entry name" value="SLBB_2"/>
    <property type="match status" value="2"/>
</dbReference>
<keyword evidence="9" id="KW-0406">Ion transport</keyword>
<dbReference type="RefSeq" id="WP_120342677.1">
    <property type="nucleotide sequence ID" value="NZ_MCAS01000001.1"/>
</dbReference>
<gene>
    <name evidence="18" type="ORF">BCY88_02505</name>
</gene>
<evidence type="ECO:0000256" key="1">
    <source>
        <dbReference type="ARBA" id="ARBA00004571"/>
    </source>
</evidence>
<dbReference type="Pfam" id="PF02563">
    <property type="entry name" value="Poly_export"/>
    <property type="match status" value="1"/>
</dbReference>
<feature type="domain" description="SLBB" evidence="17">
    <location>
        <begin position="193"/>
        <end position="270"/>
    </location>
</feature>
<dbReference type="OrthoDB" id="9815244at2"/>
<feature type="domain" description="Polysaccharide export protein N-terminal" evidence="16">
    <location>
        <begin position="97"/>
        <end position="187"/>
    </location>
</feature>
<dbReference type="GO" id="GO:0015159">
    <property type="term" value="F:polysaccharide transmembrane transporter activity"/>
    <property type="evidence" value="ECO:0007669"/>
    <property type="project" value="InterPro"/>
</dbReference>
<dbReference type="Gene3D" id="3.30.1950.10">
    <property type="entry name" value="wza like domain"/>
    <property type="match status" value="1"/>
</dbReference>
<keyword evidence="15" id="KW-1133">Transmembrane helix</keyword>
<dbReference type="Proteomes" id="UP000283709">
    <property type="component" value="Unassembled WGS sequence"/>
</dbReference>
<evidence type="ECO:0000256" key="3">
    <source>
        <dbReference type="ARBA" id="ARBA00022448"/>
    </source>
</evidence>
<evidence type="ECO:0000256" key="7">
    <source>
        <dbReference type="ARBA" id="ARBA00022729"/>
    </source>
</evidence>
<dbReference type="PANTHER" id="PTHR33619:SF3">
    <property type="entry name" value="POLYSACCHARIDE EXPORT PROTEIN GFCE-RELATED"/>
    <property type="match status" value="1"/>
</dbReference>
<evidence type="ECO:0000256" key="5">
    <source>
        <dbReference type="ARBA" id="ARBA00022597"/>
    </source>
</evidence>
<keyword evidence="11 15" id="KW-0472">Membrane</keyword>
<keyword evidence="7" id="KW-0732">Signal</keyword>
<dbReference type="AlphaFoldDB" id="A0A420H0Q9"/>
<feature type="transmembrane region" description="Helical" evidence="15">
    <location>
        <begin position="21"/>
        <end position="43"/>
    </location>
</feature>
<dbReference type="Gene3D" id="3.10.560.10">
    <property type="entry name" value="Outer membrane lipoprotein wza domain like"/>
    <property type="match status" value="2"/>
</dbReference>
<keyword evidence="8" id="KW-0625">Polysaccharide transport</keyword>
<evidence type="ECO:0000256" key="6">
    <source>
        <dbReference type="ARBA" id="ARBA00022692"/>
    </source>
</evidence>
<keyword evidence="5" id="KW-0762">Sugar transport</keyword>
<comment type="subcellular location">
    <subcellularLocation>
        <location evidence="1">Cell outer membrane</location>
        <topology evidence="1">Multi-pass membrane protein</topology>
    </subcellularLocation>
</comment>
<keyword evidence="3" id="KW-0813">Transport</keyword>
<reference evidence="18 19" key="1">
    <citation type="submission" date="2016-07" db="EMBL/GenBank/DDBJ databases">
        <title>Genome analysis of Burkholderia fungorum ES3-20.</title>
        <authorList>
            <person name="Xu D."/>
            <person name="Yao R."/>
            <person name="Zheng S."/>
        </authorList>
    </citation>
    <scope>NUCLEOTIDE SEQUENCE [LARGE SCALE GENOMIC DNA]</scope>
    <source>
        <strain evidence="18 19">ES3-20</strain>
    </source>
</reference>
<evidence type="ECO:0000256" key="14">
    <source>
        <dbReference type="ARBA" id="ARBA00023288"/>
    </source>
</evidence>
<evidence type="ECO:0000256" key="8">
    <source>
        <dbReference type="ARBA" id="ARBA00023047"/>
    </source>
</evidence>
<keyword evidence="10" id="KW-0626">Porin</keyword>
<dbReference type="GO" id="GO:0006811">
    <property type="term" value="P:monoatomic ion transport"/>
    <property type="evidence" value="ECO:0007669"/>
    <property type="project" value="UniProtKB-KW"/>
</dbReference>